<feature type="transmembrane region" description="Helical" evidence="1">
    <location>
        <begin position="20"/>
        <end position="41"/>
    </location>
</feature>
<accession>A0A0A9CBF6</accession>
<dbReference type="AlphaFoldDB" id="A0A0A9CBF6"/>
<name>A0A0A9CBF6_ARUDO</name>
<keyword evidence="1" id="KW-1133">Transmembrane helix</keyword>
<reference evidence="2" key="2">
    <citation type="journal article" date="2015" name="Data Brief">
        <title>Shoot transcriptome of the giant reed, Arundo donax.</title>
        <authorList>
            <person name="Barrero R.A."/>
            <person name="Guerrero F.D."/>
            <person name="Moolhuijzen P."/>
            <person name="Goolsby J.A."/>
            <person name="Tidwell J."/>
            <person name="Bellgard S.E."/>
            <person name="Bellgard M.I."/>
        </authorList>
    </citation>
    <scope>NUCLEOTIDE SEQUENCE</scope>
    <source>
        <tissue evidence="2">Shoot tissue taken approximately 20 cm above the soil surface</tissue>
    </source>
</reference>
<sequence length="50" mass="5823">MITQVRGNGEHCKKRLSPLSISVTFVSMVMITSLFVHKIFLNRRNRLLHI</sequence>
<dbReference type="EMBL" id="GBRH01227170">
    <property type="protein sequence ID" value="JAD70725.1"/>
    <property type="molecule type" value="Transcribed_RNA"/>
</dbReference>
<evidence type="ECO:0008006" key="3">
    <source>
        <dbReference type="Google" id="ProtNLM"/>
    </source>
</evidence>
<evidence type="ECO:0000313" key="2">
    <source>
        <dbReference type="EMBL" id="JAD70725.1"/>
    </source>
</evidence>
<organism evidence="2">
    <name type="scientific">Arundo donax</name>
    <name type="common">Giant reed</name>
    <name type="synonym">Donax arundinaceus</name>
    <dbReference type="NCBI Taxonomy" id="35708"/>
    <lineage>
        <taxon>Eukaryota</taxon>
        <taxon>Viridiplantae</taxon>
        <taxon>Streptophyta</taxon>
        <taxon>Embryophyta</taxon>
        <taxon>Tracheophyta</taxon>
        <taxon>Spermatophyta</taxon>
        <taxon>Magnoliopsida</taxon>
        <taxon>Liliopsida</taxon>
        <taxon>Poales</taxon>
        <taxon>Poaceae</taxon>
        <taxon>PACMAD clade</taxon>
        <taxon>Arundinoideae</taxon>
        <taxon>Arundineae</taxon>
        <taxon>Arundo</taxon>
    </lineage>
</organism>
<keyword evidence="1" id="KW-0812">Transmembrane</keyword>
<reference evidence="2" key="1">
    <citation type="submission" date="2014-09" db="EMBL/GenBank/DDBJ databases">
        <authorList>
            <person name="Magalhaes I.L.F."/>
            <person name="Oliveira U."/>
            <person name="Santos F.R."/>
            <person name="Vidigal T.H.D.A."/>
            <person name="Brescovit A.D."/>
            <person name="Santos A.J."/>
        </authorList>
    </citation>
    <scope>NUCLEOTIDE SEQUENCE</scope>
    <source>
        <tissue evidence="2">Shoot tissue taken approximately 20 cm above the soil surface</tissue>
    </source>
</reference>
<proteinExistence type="predicted"/>
<protein>
    <recommendedName>
        <fullName evidence="3">Transmembrane protein</fullName>
    </recommendedName>
</protein>
<keyword evidence="1" id="KW-0472">Membrane</keyword>
<evidence type="ECO:0000256" key="1">
    <source>
        <dbReference type="SAM" id="Phobius"/>
    </source>
</evidence>